<organism evidence="1 2">
    <name type="scientific">Hymenobacter saemangeumensis</name>
    <dbReference type="NCBI Taxonomy" id="1084522"/>
    <lineage>
        <taxon>Bacteria</taxon>
        <taxon>Pseudomonadati</taxon>
        <taxon>Bacteroidota</taxon>
        <taxon>Cytophagia</taxon>
        <taxon>Cytophagales</taxon>
        <taxon>Hymenobacteraceae</taxon>
        <taxon>Hymenobacter</taxon>
    </lineage>
</organism>
<name>A0ABP8IPA9_9BACT</name>
<dbReference type="RefSeq" id="WP_345237413.1">
    <property type="nucleotide sequence ID" value="NZ_BAABGZ010000073.1"/>
</dbReference>
<proteinExistence type="predicted"/>
<evidence type="ECO:0008006" key="3">
    <source>
        <dbReference type="Google" id="ProtNLM"/>
    </source>
</evidence>
<reference evidence="2" key="1">
    <citation type="journal article" date="2019" name="Int. J. Syst. Evol. Microbiol.">
        <title>The Global Catalogue of Microorganisms (GCM) 10K type strain sequencing project: providing services to taxonomists for standard genome sequencing and annotation.</title>
        <authorList>
            <consortium name="The Broad Institute Genomics Platform"/>
            <consortium name="The Broad Institute Genome Sequencing Center for Infectious Disease"/>
            <person name="Wu L."/>
            <person name="Ma J."/>
        </authorList>
    </citation>
    <scope>NUCLEOTIDE SEQUENCE [LARGE SCALE GENOMIC DNA]</scope>
    <source>
        <strain evidence="2">JCM 17923</strain>
    </source>
</reference>
<dbReference type="InterPro" id="IPR011990">
    <property type="entry name" value="TPR-like_helical_dom_sf"/>
</dbReference>
<protein>
    <recommendedName>
        <fullName evidence="3">Tetratricopeptide repeat protein</fullName>
    </recommendedName>
</protein>
<dbReference type="Proteomes" id="UP001501153">
    <property type="component" value="Unassembled WGS sequence"/>
</dbReference>
<evidence type="ECO:0000313" key="2">
    <source>
        <dbReference type="Proteomes" id="UP001501153"/>
    </source>
</evidence>
<gene>
    <name evidence="1" type="ORF">GCM10023185_35060</name>
</gene>
<evidence type="ECO:0000313" key="1">
    <source>
        <dbReference type="EMBL" id="GAA4365059.1"/>
    </source>
</evidence>
<dbReference type="SUPFAM" id="SSF48452">
    <property type="entry name" value="TPR-like"/>
    <property type="match status" value="1"/>
</dbReference>
<keyword evidence="2" id="KW-1185">Reference proteome</keyword>
<dbReference type="Gene3D" id="1.25.40.10">
    <property type="entry name" value="Tetratricopeptide repeat domain"/>
    <property type="match status" value="1"/>
</dbReference>
<comment type="caution">
    <text evidence="1">The sequence shown here is derived from an EMBL/GenBank/DDBJ whole genome shotgun (WGS) entry which is preliminary data.</text>
</comment>
<dbReference type="EMBL" id="BAABGZ010000073">
    <property type="protein sequence ID" value="GAA4365059.1"/>
    <property type="molecule type" value="Genomic_DNA"/>
</dbReference>
<sequence length="414" mass="46115">MSLLYFGSPGKPGSAVLLGGALLLSLGLLSRPVAAQRLLDFQYADSLTLALQLQQRWAALDSVGEEALRLGQDYPALHRRLGQAKLNTGRHAQAVRHYGLALRADALDSTARHGLVLAHLALNQREQAAFLASGLSEPLRRQLRLRAFYAVNYADVEGSIQQGDNIHRRDASFWRLGLGSQLGPRVGLMQSLSFFNQEVQGPPPPPPPPGMRPLPPPFIPISQWEYHALLGVQLSPAWRAKLSYHYLNSYYGTRFYPSYLAYGALSYTRPYWTAQAGLYGGTITDTTRTQADLRLAVYPLGNLKLYGFGRSSLIFSGGRRYPNSLLGAGVRLRPWLWAEAFGSWGLVPTLAEADGTYVFNLFDQMSRRSGTSLHILLPYSLALRLHYLAEQRIDRYNLQSYNLHSLTASLAWTW</sequence>
<accession>A0ABP8IPA9</accession>